<evidence type="ECO:0000256" key="1">
    <source>
        <dbReference type="ARBA" id="ARBA00004651"/>
    </source>
</evidence>
<evidence type="ECO:0000256" key="3">
    <source>
        <dbReference type="ARBA" id="ARBA00022692"/>
    </source>
</evidence>
<keyword evidence="2" id="KW-1003">Cell membrane</keyword>
<feature type="transmembrane region" description="Helical" evidence="6">
    <location>
        <begin position="12"/>
        <end position="34"/>
    </location>
</feature>
<dbReference type="PANTHER" id="PTHR33545">
    <property type="entry name" value="UPF0750 MEMBRANE PROTEIN YITT-RELATED"/>
    <property type="match status" value="1"/>
</dbReference>
<keyword evidence="9" id="KW-1185">Reference proteome</keyword>
<feature type="transmembrane region" description="Helical" evidence="6">
    <location>
        <begin position="170"/>
        <end position="189"/>
    </location>
</feature>
<feature type="domain" description="DUF2179" evidence="7">
    <location>
        <begin position="219"/>
        <end position="276"/>
    </location>
</feature>
<dbReference type="PANTHER" id="PTHR33545:SF3">
    <property type="entry name" value="UPF0750 MEMBRANE PROTEIN YQFU"/>
    <property type="match status" value="1"/>
</dbReference>
<feature type="transmembrane region" description="Helical" evidence="6">
    <location>
        <begin position="135"/>
        <end position="164"/>
    </location>
</feature>
<dbReference type="Pfam" id="PF10035">
    <property type="entry name" value="DUF2179"/>
    <property type="match status" value="1"/>
</dbReference>
<dbReference type="EMBL" id="JBHSHB010000007">
    <property type="protein sequence ID" value="MFC4689338.1"/>
    <property type="molecule type" value="Genomic_DNA"/>
</dbReference>
<dbReference type="InterPro" id="IPR019264">
    <property type="entry name" value="DUF2179"/>
</dbReference>
<dbReference type="CDD" id="cd16380">
    <property type="entry name" value="YitT_C"/>
    <property type="match status" value="1"/>
</dbReference>
<sequence>MAKILKSLSEYVQIAIGIALASIGLKAFLLPNGFLDGGATGIAILLSKKLDLDISLLLFIVSIPFLVLGFYKLSRNILLKSTVSILILAVLIGVESFPIITEDKLLIAIFGGMFLGAGIGISIRNGAVLDGSEILGIYVFDLFGISIGKTILAFNIVLFIITALVLSVEVALYSILTYIVTAKFIDFFIEGFEDFIGITIISPSSEEIEQKILKELGTGITVYKAAAGYGSTGQNNERRVIQTVINRIHLRKIHKLIDSCDPDAFIVEFDVNNVKGGVLKRYLNPQSSKKLASL</sequence>
<dbReference type="Pfam" id="PF02588">
    <property type="entry name" value="YitT_membrane"/>
    <property type="match status" value="1"/>
</dbReference>
<dbReference type="InterPro" id="IPR015867">
    <property type="entry name" value="N-reg_PII/ATP_PRibTrfase_C"/>
</dbReference>
<evidence type="ECO:0000256" key="4">
    <source>
        <dbReference type="ARBA" id="ARBA00022989"/>
    </source>
</evidence>
<feature type="transmembrane region" description="Helical" evidence="6">
    <location>
        <begin position="78"/>
        <end position="99"/>
    </location>
</feature>
<keyword evidence="4 6" id="KW-1133">Transmembrane helix</keyword>
<organism evidence="8 9">
    <name type="scientific">Dokdonia genika</name>
    <dbReference type="NCBI Taxonomy" id="308113"/>
    <lineage>
        <taxon>Bacteria</taxon>
        <taxon>Pseudomonadati</taxon>
        <taxon>Bacteroidota</taxon>
        <taxon>Flavobacteriia</taxon>
        <taxon>Flavobacteriales</taxon>
        <taxon>Flavobacteriaceae</taxon>
        <taxon>Dokdonia</taxon>
    </lineage>
</organism>
<evidence type="ECO:0000256" key="2">
    <source>
        <dbReference type="ARBA" id="ARBA00022475"/>
    </source>
</evidence>
<dbReference type="InterPro" id="IPR051461">
    <property type="entry name" value="UPF0750_membrane"/>
</dbReference>
<evidence type="ECO:0000313" key="9">
    <source>
        <dbReference type="Proteomes" id="UP001595878"/>
    </source>
</evidence>
<keyword evidence="3 6" id="KW-0812">Transmembrane</keyword>
<evidence type="ECO:0000256" key="5">
    <source>
        <dbReference type="ARBA" id="ARBA00023136"/>
    </source>
</evidence>
<dbReference type="Proteomes" id="UP001595878">
    <property type="component" value="Unassembled WGS sequence"/>
</dbReference>
<evidence type="ECO:0000259" key="7">
    <source>
        <dbReference type="Pfam" id="PF10035"/>
    </source>
</evidence>
<protein>
    <submittedName>
        <fullName evidence="8">YitT family protein</fullName>
    </submittedName>
</protein>
<comment type="subcellular location">
    <subcellularLocation>
        <location evidence="1">Cell membrane</location>
        <topology evidence="1">Multi-pass membrane protein</topology>
    </subcellularLocation>
</comment>
<feature type="transmembrane region" description="Helical" evidence="6">
    <location>
        <begin position="105"/>
        <end position="123"/>
    </location>
</feature>
<feature type="transmembrane region" description="Helical" evidence="6">
    <location>
        <begin position="54"/>
        <end position="71"/>
    </location>
</feature>
<comment type="caution">
    <text evidence="8">The sequence shown here is derived from an EMBL/GenBank/DDBJ whole genome shotgun (WGS) entry which is preliminary data.</text>
</comment>
<proteinExistence type="predicted"/>
<dbReference type="PIRSF" id="PIRSF006483">
    <property type="entry name" value="Membrane_protein_YitT"/>
    <property type="match status" value="1"/>
</dbReference>
<gene>
    <name evidence="8" type="ORF">ACFO5T_02735</name>
</gene>
<dbReference type="Gene3D" id="3.30.70.120">
    <property type="match status" value="1"/>
</dbReference>
<evidence type="ECO:0000256" key="6">
    <source>
        <dbReference type="SAM" id="Phobius"/>
    </source>
</evidence>
<evidence type="ECO:0000313" key="8">
    <source>
        <dbReference type="EMBL" id="MFC4689338.1"/>
    </source>
</evidence>
<accession>A0ABV9L6P7</accession>
<dbReference type="InterPro" id="IPR003740">
    <property type="entry name" value="YitT"/>
</dbReference>
<dbReference type="RefSeq" id="WP_380031838.1">
    <property type="nucleotide sequence ID" value="NZ_JBHSHB010000007.1"/>
</dbReference>
<reference evidence="9" key="1">
    <citation type="journal article" date="2019" name="Int. J. Syst. Evol. Microbiol.">
        <title>The Global Catalogue of Microorganisms (GCM) 10K type strain sequencing project: providing services to taxonomists for standard genome sequencing and annotation.</title>
        <authorList>
            <consortium name="The Broad Institute Genomics Platform"/>
            <consortium name="The Broad Institute Genome Sequencing Center for Infectious Disease"/>
            <person name="Wu L."/>
            <person name="Ma J."/>
        </authorList>
    </citation>
    <scope>NUCLEOTIDE SEQUENCE [LARGE SCALE GENOMIC DNA]</scope>
    <source>
        <strain evidence="9">CGMCC 4.7427</strain>
    </source>
</reference>
<name>A0ABV9L6P7_9FLAO</name>
<keyword evidence="5 6" id="KW-0472">Membrane</keyword>